<comment type="caution">
    <text evidence="1">The sequence shown here is derived from an EMBL/GenBank/DDBJ whole genome shotgun (WGS) entry which is preliminary data.</text>
</comment>
<gene>
    <name evidence="1" type="ORF">AFUS01_LOCUS10539</name>
</gene>
<organism evidence="1 2">
    <name type="scientific">Allacma fusca</name>
    <dbReference type="NCBI Taxonomy" id="39272"/>
    <lineage>
        <taxon>Eukaryota</taxon>
        <taxon>Metazoa</taxon>
        <taxon>Ecdysozoa</taxon>
        <taxon>Arthropoda</taxon>
        <taxon>Hexapoda</taxon>
        <taxon>Collembola</taxon>
        <taxon>Symphypleona</taxon>
        <taxon>Sminthuridae</taxon>
        <taxon>Allacma</taxon>
    </lineage>
</organism>
<accession>A0A8J2JM46</accession>
<keyword evidence="2" id="KW-1185">Reference proteome</keyword>
<name>A0A8J2JM46_9HEXA</name>
<dbReference type="Proteomes" id="UP000708208">
    <property type="component" value="Unassembled WGS sequence"/>
</dbReference>
<reference evidence="1" key="1">
    <citation type="submission" date="2021-06" db="EMBL/GenBank/DDBJ databases">
        <authorList>
            <person name="Hodson N. C."/>
            <person name="Mongue J. A."/>
            <person name="Jaron S. K."/>
        </authorList>
    </citation>
    <scope>NUCLEOTIDE SEQUENCE</scope>
</reference>
<evidence type="ECO:0000313" key="2">
    <source>
        <dbReference type="Proteomes" id="UP000708208"/>
    </source>
</evidence>
<feature type="non-terminal residue" evidence="1">
    <location>
        <position position="1"/>
    </location>
</feature>
<protein>
    <submittedName>
        <fullName evidence="1">Uncharacterized protein</fullName>
    </submittedName>
</protein>
<proteinExistence type="predicted"/>
<sequence length="15" mass="1548">ISPGYGDPDVLLTNS</sequence>
<dbReference type="EMBL" id="CAJVCH010078494">
    <property type="protein sequence ID" value="CAG7721317.1"/>
    <property type="molecule type" value="Genomic_DNA"/>
</dbReference>
<evidence type="ECO:0000313" key="1">
    <source>
        <dbReference type="EMBL" id="CAG7721317.1"/>
    </source>
</evidence>